<dbReference type="Gene3D" id="3.30.200.20">
    <property type="entry name" value="Phosphorylase Kinase, domain 1"/>
    <property type="match status" value="1"/>
</dbReference>
<evidence type="ECO:0000256" key="5">
    <source>
        <dbReference type="PROSITE-ProRule" id="PRU00169"/>
    </source>
</evidence>
<feature type="domain" description="Protein kinase" evidence="7">
    <location>
        <begin position="82"/>
        <end position="334"/>
    </location>
</feature>
<evidence type="ECO:0000256" key="6">
    <source>
        <dbReference type="SAM" id="MobiDB-lite"/>
    </source>
</evidence>
<dbReference type="SUPFAM" id="SSF52172">
    <property type="entry name" value="CheY-like"/>
    <property type="match status" value="1"/>
</dbReference>
<dbReference type="SUPFAM" id="SSF56112">
    <property type="entry name" value="Protein kinase-like (PK-like)"/>
    <property type="match status" value="1"/>
</dbReference>
<dbReference type="CDD" id="cd14014">
    <property type="entry name" value="STKc_PknB_like"/>
    <property type="match status" value="1"/>
</dbReference>
<evidence type="ECO:0000259" key="7">
    <source>
        <dbReference type="PROSITE" id="PS50011"/>
    </source>
</evidence>
<gene>
    <name evidence="9" type="primary">pknD_1</name>
    <name evidence="9" type="ORF">LzC2_04170</name>
</gene>
<dbReference type="Proteomes" id="UP000609651">
    <property type="component" value="Unassembled WGS sequence"/>
</dbReference>
<evidence type="ECO:0000259" key="8">
    <source>
        <dbReference type="PROSITE" id="PS50110"/>
    </source>
</evidence>
<dbReference type="Gene3D" id="1.10.510.10">
    <property type="entry name" value="Transferase(Phosphotransferase) domain 1"/>
    <property type="match status" value="1"/>
</dbReference>
<keyword evidence="4" id="KW-0067">ATP-binding</keyword>
<dbReference type="PANTHER" id="PTHR43289:SF34">
    <property type="entry name" value="SERINE_THREONINE-PROTEIN KINASE YBDM-RELATED"/>
    <property type="match status" value="1"/>
</dbReference>
<dbReference type="PROSITE" id="PS00108">
    <property type="entry name" value="PROTEIN_KINASE_ST"/>
    <property type="match status" value="1"/>
</dbReference>
<evidence type="ECO:0000256" key="3">
    <source>
        <dbReference type="ARBA" id="ARBA00022777"/>
    </source>
</evidence>
<accession>A0ABX1V8K8</accession>
<proteinExistence type="predicted"/>
<feature type="region of interest" description="Disordered" evidence="6">
    <location>
        <begin position="343"/>
        <end position="375"/>
    </location>
</feature>
<dbReference type="EMBL" id="WTPX01000007">
    <property type="protein sequence ID" value="NNJ24360.1"/>
    <property type="molecule type" value="Genomic_DNA"/>
</dbReference>
<dbReference type="CDD" id="cd00156">
    <property type="entry name" value="REC"/>
    <property type="match status" value="1"/>
</dbReference>
<name>A0ABX1V8K8_9PLAN</name>
<evidence type="ECO:0000313" key="10">
    <source>
        <dbReference type="Proteomes" id="UP000609651"/>
    </source>
</evidence>
<protein>
    <submittedName>
        <fullName evidence="9">Serine/threonine-protein kinase PknD</fullName>
        <ecNumber evidence="9">2.7.11.1</ecNumber>
    </submittedName>
</protein>
<comment type="caution">
    <text evidence="9">The sequence shown here is derived from an EMBL/GenBank/DDBJ whole genome shotgun (WGS) entry which is preliminary data.</text>
</comment>
<keyword evidence="3 9" id="KW-0418">Kinase</keyword>
<evidence type="ECO:0000256" key="4">
    <source>
        <dbReference type="ARBA" id="ARBA00022840"/>
    </source>
</evidence>
<dbReference type="RefSeq" id="WP_171183221.1">
    <property type="nucleotide sequence ID" value="NZ_WTPX01000007.1"/>
</dbReference>
<feature type="compositionally biased region" description="Basic and acidic residues" evidence="6">
    <location>
        <begin position="362"/>
        <end position="371"/>
    </location>
</feature>
<evidence type="ECO:0000313" key="9">
    <source>
        <dbReference type="EMBL" id="NNJ24360.1"/>
    </source>
</evidence>
<dbReference type="GO" id="GO:0004674">
    <property type="term" value="F:protein serine/threonine kinase activity"/>
    <property type="evidence" value="ECO:0007669"/>
    <property type="project" value="UniProtKB-EC"/>
</dbReference>
<dbReference type="Pfam" id="PF00069">
    <property type="entry name" value="Pkinase"/>
    <property type="match status" value="1"/>
</dbReference>
<dbReference type="InterPro" id="IPR008271">
    <property type="entry name" value="Ser/Thr_kinase_AS"/>
</dbReference>
<keyword evidence="2" id="KW-0547">Nucleotide-binding</keyword>
<dbReference type="PANTHER" id="PTHR43289">
    <property type="entry name" value="MITOGEN-ACTIVATED PROTEIN KINASE KINASE KINASE 20-RELATED"/>
    <property type="match status" value="1"/>
</dbReference>
<reference evidence="9 10" key="1">
    <citation type="journal article" date="2020" name="Syst. Appl. Microbiol.">
        <title>Alienimonas chondri sp. nov., a novel planctomycete isolated from the biofilm of the red alga Chondrus crispus.</title>
        <authorList>
            <person name="Vitorino I."/>
            <person name="Albuquerque L."/>
            <person name="Wiegand S."/>
            <person name="Kallscheuer N."/>
            <person name="da Costa M.S."/>
            <person name="Lobo-da-Cunha A."/>
            <person name="Jogler C."/>
            <person name="Lage O.M."/>
        </authorList>
    </citation>
    <scope>NUCLEOTIDE SEQUENCE [LARGE SCALE GENOMIC DNA]</scope>
    <source>
        <strain evidence="9 10">LzC2</strain>
    </source>
</reference>
<keyword evidence="10" id="KW-1185">Reference proteome</keyword>
<feature type="domain" description="Response regulatory" evidence="8">
    <location>
        <begin position="373"/>
        <end position="490"/>
    </location>
</feature>
<dbReference type="InterPro" id="IPR011006">
    <property type="entry name" value="CheY-like_superfamily"/>
</dbReference>
<sequence>MAWFLSKKPSGPAKTVKELGKRLVDGGLITQQQFDVGLSAVPSSKRTPETVIDALEEAGILTNFQADLTRNGEIETLVIGGYKLIYRNAAGAFARVYRAEDKNGRSVALKVLRGRHASDPQQVAAFEKEARMAAKLKHPNVVPILDVGSDDGRHYFVMEFVEGGNLRDFLTIRGKLSPKDAVGIALDIAEGLAHAMKFGITHRDLKPGNVLFDTRGNAKLVDFGLGGEGDDGADLRAVEYSTLEKATQAPRDDPRSDLFFLGSILYELLTGVPPWPSTSVRSERSSVSRYRDVTPIVDHAPDLPPALVSVVGKLMAWNPTSRYRTAAEAADALRSLAATLADVPEHTDLEDESSDLSLDGSAEERSGERPPPKLLLVENRPSKRGIITEYLSKRGFEVIGCDGADDALAMLELDPPDAVLVMGEALGDGLFGLFGTLKAQGAEGEPIAVVALVSAAQAKKKNALAATGTCRVLAQPASLRSVRSELFRALKRVLSESRMIRLRDYSQSTSGK</sequence>
<organism evidence="9 10">
    <name type="scientific">Alienimonas chondri</name>
    <dbReference type="NCBI Taxonomy" id="2681879"/>
    <lineage>
        <taxon>Bacteria</taxon>
        <taxon>Pseudomonadati</taxon>
        <taxon>Planctomycetota</taxon>
        <taxon>Planctomycetia</taxon>
        <taxon>Planctomycetales</taxon>
        <taxon>Planctomycetaceae</taxon>
        <taxon>Alienimonas</taxon>
    </lineage>
</organism>
<dbReference type="SMART" id="SM00220">
    <property type="entry name" value="S_TKc"/>
    <property type="match status" value="1"/>
</dbReference>
<comment type="caution">
    <text evidence="5">Lacks conserved residue(s) required for the propagation of feature annotation.</text>
</comment>
<dbReference type="PROSITE" id="PS50011">
    <property type="entry name" value="PROTEIN_KINASE_DOM"/>
    <property type="match status" value="1"/>
</dbReference>
<dbReference type="Gene3D" id="3.40.50.2300">
    <property type="match status" value="1"/>
</dbReference>
<dbReference type="InterPro" id="IPR000719">
    <property type="entry name" value="Prot_kinase_dom"/>
</dbReference>
<keyword evidence="1 9" id="KW-0808">Transferase</keyword>
<evidence type="ECO:0000256" key="1">
    <source>
        <dbReference type="ARBA" id="ARBA00022679"/>
    </source>
</evidence>
<dbReference type="InterPro" id="IPR001789">
    <property type="entry name" value="Sig_transdc_resp-reg_receiver"/>
</dbReference>
<evidence type="ECO:0000256" key="2">
    <source>
        <dbReference type="ARBA" id="ARBA00022741"/>
    </source>
</evidence>
<dbReference type="PROSITE" id="PS50110">
    <property type="entry name" value="RESPONSE_REGULATORY"/>
    <property type="match status" value="1"/>
</dbReference>
<dbReference type="InterPro" id="IPR011009">
    <property type="entry name" value="Kinase-like_dom_sf"/>
</dbReference>
<dbReference type="EC" id="2.7.11.1" evidence="9"/>